<dbReference type="GO" id="GO:0003700">
    <property type="term" value="F:DNA-binding transcription factor activity"/>
    <property type="evidence" value="ECO:0007669"/>
    <property type="project" value="InterPro"/>
</dbReference>
<gene>
    <name evidence="2" type="ORF">Pflav_038680</name>
</gene>
<dbReference type="PANTHER" id="PTHR38600:SF2">
    <property type="entry name" value="SLL0088 PROTEIN"/>
    <property type="match status" value="1"/>
</dbReference>
<dbReference type="Pfam" id="PF01022">
    <property type="entry name" value="HTH_5"/>
    <property type="match status" value="1"/>
</dbReference>
<feature type="domain" description="HTH arsR-type" evidence="1">
    <location>
        <begin position="1"/>
        <end position="92"/>
    </location>
</feature>
<dbReference type="AlphaFoldDB" id="A0A6F8XUP1"/>
<dbReference type="Proteomes" id="UP000502508">
    <property type="component" value="Chromosome"/>
</dbReference>
<dbReference type="Gene3D" id="1.10.10.10">
    <property type="entry name" value="Winged helix-like DNA-binding domain superfamily/Winged helix DNA-binding domain"/>
    <property type="match status" value="1"/>
</dbReference>
<dbReference type="InterPro" id="IPR036388">
    <property type="entry name" value="WH-like_DNA-bd_sf"/>
</dbReference>
<sequence>MATDLLDATFAALADPTRRAILTRLAAGEATVTELAAPFHMSQPAISKHLKVLERAGLVSRGRDAQRRPCRLEARPLKDAVDWLEGYREYWEESYQRLDALLTRLRESEGGEG</sequence>
<dbReference type="PROSITE" id="PS50987">
    <property type="entry name" value="HTH_ARSR_2"/>
    <property type="match status" value="1"/>
</dbReference>
<keyword evidence="3" id="KW-1185">Reference proteome</keyword>
<dbReference type="EMBL" id="AP022870">
    <property type="protein sequence ID" value="BCB77458.1"/>
    <property type="molecule type" value="Genomic_DNA"/>
</dbReference>
<evidence type="ECO:0000313" key="3">
    <source>
        <dbReference type="Proteomes" id="UP000502508"/>
    </source>
</evidence>
<proteinExistence type="predicted"/>
<dbReference type="InterPro" id="IPR036390">
    <property type="entry name" value="WH_DNA-bd_sf"/>
</dbReference>
<protein>
    <submittedName>
        <fullName evidence="2">Transcriptional regulator</fullName>
    </submittedName>
</protein>
<name>A0A6F8XUP1_9ACTN</name>
<dbReference type="SMART" id="SM00418">
    <property type="entry name" value="HTH_ARSR"/>
    <property type="match status" value="1"/>
</dbReference>
<evidence type="ECO:0000313" key="2">
    <source>
        <dbReference type="EMBL" id="BCB77458.1"/>
    </source>
</evidence>
<dbReference type="PANTHER" id="PTHR38600">
    <property type="entry name" value="TRANSCRIPTIONAL REGULATORY PROTEIN"/>
    <property type="match status" value="1"/>
</dbReference>
<dbReference type="InterPro" id="IPR001845">
    <property type="entry name" value="HTH_ArsR_DNA-bd_dom"/>
</dbReference>
<evidence type="ECO:0000259" key="1">
    <source>
        <dbReference type="PROSITE" id="PS50987"/>
    </source>
</evidence>
<accession>A0A6F8XUP1</accession>
<dbReference type="SUPFAM" id="SSF46785">
    <property type="entry name" value="Winged helix' DNA-binding domain"/>
    <property type="match status" value="1"/>
</dbReference>
<dbReference type="RefSeq" id="WP_173037229.1">
    <property type="nucleotide sequence ID" value="NZ_AP022870.1"/>
</dbReference>
<dbReference type="NCBIfam" id="NF033788">
    <property type="entry name" value="HTH_metalloreg"/>
    <property type="match status" value="1"/>
</dbReference>
<dbReference type="PRINTS" id="PR00778">
    <property type="entry name" value="HTHARSR"/>
</dbReference>
<dbReference type="InterPro" id="IPR011991">
    <property type="entry name" value="ArsR-like_HTH"/>
</dbReference>
<organism evidence="2 3">
    <name type="scientific">Phytohabitans flavus</name>
    <dbReference type="NCBI Taxonomy" id="1076124"/>
    <lineage>
        <taxon>Bacteria</taxon>
        <taxon>Bacillati</taxon>
        <taxon>Actinomycetota</taxon>
        <taxon>Actinomycetes</taxon>
        <taxon>Micromonosporales</taxon>
        <taxon>Micromonosporaceae</taxon>
    </lineage>
</organism>
<dbReference type="KEGG" id="pfla:Pflav_038680"/>
<reference evidence="2 3" key="1">
    <citation type="submission" date="2020-03" db="EMBL/GenBank/DDBJ databases">
        <title>Whole genome shotgun sequence of Phytohabitans flavus NBRC 107702.</title>
        <authorList>
            <person name="Komaki H."/>
            <person name="Tamura T."/>
        </authorList>
    </citation>
    <scope>NUCLEOTIDE SEQUENCE [LARGE SCALE GENOMIC DNA]</scope>
    <source>
        <strain evidence="2 3">NBRC 107702</strain>
    </source>
</reference>
<reference evidence="2 3" key="2">
    <citation type="submission" date="2020-03" db="EMBL/GenBank/DDBJ databases">
        <authorList>
            <person name="Ichikawa N."/>
            <person name="Kimura A."/>
            <person name="Kitahashi Y."/>
            <person name="Uohara A."/>
        </authorList>
    </citation>
    <scope>NUCLEOTIDE SEQUENCE [LARGE SCALE GENOMIC DNA]</scope>
    <source>
        <strain evidence="2 3">NBRC 107702</strain>
    </source>
</reference>
<dbReference type="CDD" id="cd00090">
    <property type="entry name" value="HTH_ARSR"/>
    <property type="match status" value="1"/>
</dbReference>